<evidence type="ECO:0000256" key="3">
    <source>
        <dbReference type="SAM" id="MobiDB-lite"/>
    </source>
</evidence>
<dbReference type="Pfam" id="PF13385">
    <property type="entry name" value="Laminin_G_3"/>
    <property type="match status" value="1"/>
</dbReference>
<proteinExistence type="predicted"/>
<dbReference type="Proteomes" id="UP000199076">
    <property type="component" value="Unassembled WGS sequence"/>
</dbReference>
<keyword evidence="6" id="KW-1185">Reference proteome</keyword>
<evidence type="ECO:0000256" key="2">
    <source>
        <dbReference type="ARBA" id="ARBA00023157"/>
    </source>
</evidence>
<feature type="domain" description="LamG-like jellyroll fold" evidence="4">
    <location>
        <begin position="248"/>
        <end position="386"/>
    </location>
</feature>
<evidence type="ECO:0000313" key="5">
    <source>
        <dbReference type="EMBL" id="SDG21196.1"/>
    </source>
</evidence>
<name>A0A1G7SDS5_9EURY</name>
<protein>
    <recommendedName>
        <fullName evidence="4">LamG-like jellyroll fold domain-containing protein</fullName>
    </recommendedName>
</protein>
<evidence type="ECO:0000256" key="1">
    <source>
        <dbReference type="ARBA" id="ARBA00022729"/>
    </source>
</evidence>
<dbReference type="AlphaFoldDB" id="A0A1G7SDS5"/>
<dbReference type="PANTHER" id="PTHR47635">
    <property type="entry name" value="CUB DOMAIN-CONTAINING PROTEIN"/>
    <property type="match status" value="1"/>
</dbReference>
<accession>A0A1G7SDS5</accession>
<keyword evidence="2" id="KW-1015">Disulfide bond</keyword>
<dbReference type="STRING" id="660518.SAMN05216218_11829"/>
<evidence type="ECO:0000313" key="6">
    <source>
        <dbReference type="Proteomes" id="UP000199076"/>
    </source>
</evidence>
<dbReference type="SMART" id="SM00560">
    <property type="entry name" value="LamGL"/>
    <property type="match status" value="1"/>
</dbReference>
<reference evidence="6" key="1">
    <citation type="submission" date="2016-10" db="EMBL/GenBank/DDBJ databases">
        <authorList>
            <person name="Varghese N."/>
            <person name="Submissions S."/>
        </authorList>
    </citation>
    <scope>NUCLEOTIDE SEQUENCE [LARGE SCALE GENOMIC DNA]</scope>
    <source>
        <strain evidence="6">IBRC-M 10760</strain>
    </source>
</reference>
<dbReference type="InterPro" id="IPR009482">
    <property type="entry name" value="DUF1102"/>
</dbReference>
<dbReference type="SUPFAM" id="SSF49899">
    <property type="entry name" value="Concanavalin A-like lectins/glucanases"/>
    <property type="match status" value="1"/>
</dbReference>
<evidence type="ECO:0000259" key="4">
    <source>
        <dbReference type="SMART" id="SM00560"/>
    </source>
</evidence>
<dbReference type="Pfam" id="PF06510">
    <property type="entry name" value="DUF1102"/>
    <property type="match status" value="1"/>
</dbReference>
<gene>
    <name evidence="5" type="ORF">SAMN05216218_11829</name>
</gene>
<dbReference type="InterPro" id="IPR013320">
    <property type="entry name" value="ConA-like_dom_sf"/>
</dbReference>
<organism evidence="5 6">
    <name type="scientific">Halorientalis regularis</name>
    <dbReference type="NCBI Taxonomy" id="660518"/>
    <lineage>
        <taxon>Archaea</taxon>
        <taxon>Methanobacteriati</taxon>
        <taxon>Methanobacteriota</taxon>
        <taxon>Stenosarchaea group</taxon>
        <taxon>Halobacteria</taxon>
        <taxon>Halobacteriales</taxon>
        <taxon>Haloarculaceae</taxon>
        <taxon>Halorientalis</taxon>
    </lineage>
</organism>
<dbReference type="EMBL" id="FNBK01000018">
    <property type="protein sequence ID" value="SDG21196.1"/>
    <property type="molecule type" value="Genomic_DNA"/>
</dbReference>
<keyword evidence="1" id="KW-0732">Signal</keyword>
<feature type="region of interest" description="Disordered" evidence="3">
    <location>
        <begin position="166"/>
        <end position="187"/>
    </location>
</feature>
<dbReference type="InterPro" id="IPR006558">
    <property type="entry name" value="LamG-like"/>
</dbReference>
<dbReference type="Gene3D" id="2.60.120.200">
    <property type="match status" value="1"/>
</dbReference>
<sequence length="396" mass="41334">MGLGGLAGVGGVVGTGAFTSVSADRTVSVAVADDDQAFLQLQPSNTIYGDKFASQNSNGLLELDFGSNGRGDGLGTDSVYEFDDVFTVTNQGTQPVYVWATFDTSNFGNGSIWLYPGSDDGTKLTNGDDSVVELAVGETVHMGVHIDTHGVDLGTATVQGTIHANATKPADSDAPENPDGGPYAPTAPEDYVAYYPLDGDANDASGNGLNGTVNGAQSATGVEAQALSFDGNDDYVKIPDDPILDITEALTLAAWVKPASDQNDYARIVSREQSGAGNRQYNLGIDANAEDPRTVVDTVSTDGVEVSGIIPITDDQWHHVAMTFDATSEVCLYVDGIEVDDAAVSAQLVSRDSPVTIGAPAHLPDKDYFTGRIDDVQIFDRALSATEVDAIYSAAD</sequence>
<dbReference type="PANTHER" id="PTHR47635:SF2">
    <property type="entry name" value="LAMG-LIKE JELLYROLL FOLD DOMAIN-CONTAINING PROTEIN"/>
    <property type="match status" value="1"/>
</dbReference>